<dbReference type="Pfam" id="PF03000">
    <property type="entry name" value="NPH3"/>
    <property type="match status" value="1"/>
</dbReference>
<dbReference type="Proteomes" id="UP001454036">
    <property type="component" value="Unassembled WGS sequence"/>
</dbReference>
<evidence type="ECO:0000259" key="2">
    <source>
        <dbReference type="Pfam" id="PF03000"/>
    </source>
</evidence>
<accession>A0AAV3RWR4</accession>
<keyword evidence="4" id="KW-1185">Reference proteome</keyword>
<dbReference type="AlphaFoldDB" id="A0AAV3RWR4"/>
<dbReference type="PANTHER" id="PTHR32370">
    <property type="entry name" value="OS12G0117600 PROTEIN"/>
    <property type="match status" value="1"/>
</dbReference>
<name>A0AAV3RWR4_LITER</name>
<dbReference type="InterPro" id="IPR043454">
    <property type="entry name" value="NPH3/RPT2-like"/>
</dbReference>
<organism evidence="3 4">
    <name type="scientific">Lithospermum erythrorhizon</name>
    <name type="common">Purple gromwell</name>
    <name type="synonym">Lithospermum officinale var. erythrorhizon</name>
    <dbReference type="NCBI Taxonomy" id="34254"/>
    <lineage>
        <taxon>Eukaryota</taxon>
        <taxon>Viridiplantae</taxon>
        <taxon>Streptophyta</taxon>
        <taxon>Embryophyta</taxon>
        <taxon>Tracheophyta</taxon>
        <taxon>Spermatophyta</taxon>
        <taxon>Magnoliopsida</taxon>
        <taxon>eudicotyledons</taxon>
        <taxon>Gunneridae</taxon>
        <taxon>Pentapetalae</taxon>
        <taxon>asterids</taxon>
        <taxon>lamiids</taxon>
        <taxon>Boraginales</taxon>
        <taxon>Boraginaceae</taxon>
        <taxon>Boraginoideae</taxon>
        <taxon>Lithospermeae</taxon>
        <taxon>Lithospermum</taxon>
    </lineage>
</organism>
<dbReference type="InterPro" id="IPR027356">
    <property type="entry name" value="NPH3_dom"/>
</dbReference>
<feature type="domain" description="NPH3" evidence="2">
    <location>
        <begin position="68"/>
        <end position="150"/>
    </location>
</feature>
<comment type="caution">
    <text evidence="3">The sequence shown here is derived from an EMBL/GenBank/DDBJ whole genome shotgun (WGS) entry which is preliminary data.</text>
</comment>
<evidence type="ECO:0000313" key="3">
    <source>
        <dbReference type="EMBL" id="GAA0185384.1"/>
    </source>
</evidence>
<evidence type="ECO:0000313" key="4">
    <source>
        <dbReference type="Proteomes" id="UP001454036"/>
    </source>
</evidence>
<keyword evidence="1" id="KW-0833">Ubl conjugation pathway</keyword>
<dbReference type="EMBL" id="BAABME010012669">
    <property type="protein sequence ID" value="GAA0185384.1"/>
    <property type="molecule type" value="Genomic_DNA"/>
</dbReference>
<protein>
    <recommendedName>
        <fullName evidence="2">NPH3 domain-containing protein</fullName>
    </recommendedName>
</protein>
<reference evidence="3 4" key="1">
    <citation type="submission" date="2024-01" db="EMBL/GenBank/DDBJ databases">
        <title>The complete chloroplast genome sequence of Lithospermum erythrorhizon: insights into the phylogenetic relationship among Boraginaceae species and the maternal lineages of purple gromwells.</title>
        <authorList>
            <person name="Okada T."/>
            <person name="Watanabe K."/>
        </authorList>
    </citation>
    <scope>NUCLEOTIDE SEQUENCE [LARGE SCALE GENOMIC DNA]</scope>
</reference>
<proteinExistence type="predicted"/>
<gene>
    <name evidence="3" type="ORF">LIER_32672</name>
</gene>
<sequence length="165" mass="18220">MILPYAENIHSARKCIDSLAAKACTDPNLFGWPVLEHSGAMHSPGGSVFWNGISAGAKTKNTTSDSWLISTMESRGIKEDILAGYLTYYAKRYLPGVNPPNSSSESSNRLAQVGTSLSEEDQKLLLEDSELVSTNILFGLLRTTKILRANLRQHFLHIEKDWHSA</sequence>
<evidence type="ECO:0000256" key="1">
    <source>
        <dbReference type="ARBA" id="ARBA00022786"/>
    </source>
</evidence>